<feature type="domain" description="PelB C-terminal" evidence="1">
    <location>
        <begin position="810"/>
        <end position="1081"/>
    </location>
</feature>
<evidence type="ECO:0000259" key="1">
    <source>
        <dbReference type="Pfam" id="PF24604"/>
    </source>
</evidence>
<dbReference type="AlphaFoldDB" id="A0A238XW22"/>
<evidence type="ECO:0000313" key="3">
    <source>
        <dbReference type="Proteomes" id="UP000198405"/>
    </source>
</evidence>
<gene>
    <name evidence="2" type="ORF">SAMN06265340_101278</name>
</gene>
<accession>A0A238XW22</accession>
<keyword evidence="3" id="KW-1185">Reference proteome</keyword>
<dbReference type="Gene3D" id="1.25.40.10">
    <property type="entry name" value="Tetratricopeptide repeat domain"/>
    <property type="match status" value="1"/>
</dbReference>
<protein>
    <submittedName>
        <fullName evidence="2">Tetratricopeptide repeat-containing protein</fullName>
    </submittedName>
</protein>
<reference evidence="3" key="1">
    <citation type="submission" date="2017-06" db="EMBL/GenBank/DDBJ databases">
        <authorList>
            <person name="Varghese N."/>
            <person name="Submissions S."/>
        </authorList>
    </citation>
    <scope>NUCLEOTIDE SEQUENCE [LARGE SCALE GENOMIC DNA]</scope>
    <source>
        <strain evidence="3">DSM 15668</strain>
    </source>
</reference>
<sequence>MKGFKTAVFCLIFTATAYGKIFYSWQLGTFNSFKEAEKFVAKLPKNLKKEVFIYKTQSGLITVRYKLADKVKKLINFKPVLINAGIKNPYIAPTIKKKVKKIEELTAEEKIYSIQLGTFDSVDKAKKFIQSLPDSLKKETFLYKTDKGFITVRYGIAPTVKNLREKAKFLKNCGISNYLLVPTDPKKLKNSNNYQTSQRKITKDKREEIFKLSLKIFLANRELKKALKVAEIGTRNYPEKKFWWEQLAQIATWTGNTDTALKAYSTLYFKFKDEKVFEKLYSIATATGKTELVLKIIENEAKNGRKVVTYKKLFSLFQKEGESEKAIKLAERLYKNNPEIIREIAKIHWFYGNKEKALENLEHLKELNAFTYKDAITEAKIYISQKKFQKALHILKKFIPKAPESDNEFWRFLSSLAWITGDYKTSAKAAKILMDTGKGAPYDYSLLILYLSEKNPEEALFYTLKAYKKTKMEDFILNFISIAAQIGKWQKIVNFINSLPERERKNILSQEYPFSVYILALSKTGNRHKAMELIVNRLTSSPNKELLKTYINFLIEINTPESRKELLNVLKKFKNYENEIPEIFANAYLYLQNGKKALTAFKKIEKTDYQTLLLKADILEVYGKVEEANKIRFLIYRKLHKSENKLIENPQSLLAYLRVASLYRSHYLKLLNRYKQNIPENTYKELLYSHMMKIGEDEKVEYKVQKRKEKVSPWLQLSLTLRESNTEKIKKILHRYGETLPVRDRVYAFEKIKATGNAYNAAFEKLDQNPYDSLLYKQFRDLTVAYKNSYNLSSFFTLSQDYNQLTNIFNYKKYVKNNTYLKISLENIQLYGKENYTYLKNRNKLEISVLKLLDRSKLSASSTIFKNVKEKIGFKLEYSHKFKRNIITDLGFYLKEPADESVYLISGGYKTGITASIQYPVSSRFYTSSEIKSFDYYTVTDEKIGKVTILNLSGYYKLRIGYPDFTFKSYIRKTFFSENHKNTLIDRFTIYPPADALPDSSFEVGAGFEFGYENRNSFVRTWRPFFNTCISYNSRYGTGISIGGGYGGSIFGRDNLNLETGLTINPESPADRTINFGVNYKRWF</sequence>
<evidence type="ECO:0000313" key="2">
    <source>
        <dbReference type="EMBL" id="SNR62554.1"/>
    </source>
</evidence>
<dbReference type="InterPro" id="IPR011990">
    <property type="entry name" value="TPR-like_helical_dom_sf"/>
</dbReference>
<dbReference type="Proteomes" id="UP000198405">
    <property type="component" value="Unassembled WGS sequence"/>
</dbReference>
<name>A0A238XW22_9BACT</name>
<dbReference type="Pfam" id="PF13429">
    <property type="entry name" value="TPR_15"/>
    <property type="match status" value="1"/>
</dbReference>
<dbReference type="EMBL" id="FZOB01000001">
    <property type="protein sequence ID" value="SNR62554.1"/>
    <property type="molecule type" value="Genomic_DNA"/>
</dbReference>
<dbReference type="InterPro" id="IPR057306">
    <property type="entry name" value="B-barrel_PelB_C"/>
</dbReference>
<dbReference type="RefSeq" id="WP_089322304.1">
    <property type="nucleotide sequence ID" value="NZ_FZOB01000001.1"/>
</dbReference>
<organism evidence="2 3">
    <name type="scientific">Desulfurobacterium atlanticum</name>
    <dbReference type="NCBI Taxonomy" id="240169"/>
    <lineage>
        <taxon>Bacteria</taxon>
        <taxon>Pseudomonadati</taxon>
        <taxon>Aquificota</taxon>
        <taxon>Aquificia</taxon>
        <taxon>Desulfurobacteriales</taxon>
        <taxon>Desulfurobacteriaceae</taxon>
        <taxon>Desulfurobacterium</taxon>
    </lineage>
</organism>
<dbReference type="OrthoDB" id="8297at2"/>
<dbReference type="SUPFAM" id="SSF48452">
    <property type="entry name" value="TPR-like"/>
    <property type="match status" value="2"/>
</dbReference>
<proteinExistence type="predicted"/>
<dbReference type="Pfam" id="PF24604">
    <property type="entry name" value="B-barrel_PelB_C"/>
    <property type="match status" value="1"/>
</dbReference>